<name>A0ABX6YTM9_9RHOB</name>
<evidence type="ECO:0000313" key="2">
    <source>
        <dbReference type="EMBL" id="QPZ90689.1"/>
    </source>
</evidence>
<accession>A0ABX6YTM9</accession>
<protein>
    <recommendedName>
        <fullName evidence="4">Peptidylprolyl isomerase</fullName>
    </recommendedName>
</protein>
<organism evidence="2 3">
    <name type="scientific">Thioclava electrotropha</name>
    <dbReference type="NCBI Taxonomy" id="1549850"/>
    <lineage>
        <taxon>Bacteria</taxon>
        <taxon>Pseudomonadati</taxon>
        <taxon>Pseudomonadota</taxon>
        <taxon>Alphaproteobacteria</taxon>
        <taxon>Rhodobacterales</taxon>
        <taxon>Paracoccaceae</taxon>
        <taxon>Thioclava</taxon>
    </lineage>
</organism>
<keyword evidence="3" id="KW-1185">Reference proteome</keyword>
<evidence type="ECO:0000313" key="3">
    <source>
        <dbReference type="Proteomes" id="UP000192422"/>
    </source>
</evidence>
<gene>
    <name evidence="2" type="ORF">AKL02_007090</name>
</gene>
<reference evidence="2 3" key="1">
    <citation type="submission" date="2020-05" db="EMBL/GenBank/DDBJ databases">
        <title>Thioclava electrotropha strain Elox9 finished genome.</title>
        <authorList>
            <person name="Rowe A.R."/>
            <person name="Wilbanks E.G."/>
        </authorList>
    </citation>
    <scope>NUCLEOTIDE SEQUENCE [LARGE SCALE GENOMIC DNA]</scope>
    <source>
        <strain evidence="2 3">Elox9</strain>
    </source>
</reference>
<evidence type="ECO:0008006" key="4">
    <source>
        <dbReference type="Google" id="ProtNLM"/>
    </source>
</evidence>
<keyword evidence="1" id="KW-0732">Signal</keyword>
<feature type="signal peptide" evidence="1">
    <location>
        <begin position="1"/>
        <end position="21"/>
    </location>
</feature>
<dbReference type="Proteomes" id="UP000192422">
    <property type="component" value="Chromosome"/>
</dbReference>
<proteinExistence type="predicted"/>
<sequence>MKSIALIAALACAALPSLAAAQQQQQPLNALEIQRVHFLVGNVDLSNLTDRQIVQIKDALVQNVDRTAKETLIRMALKKK</sequence>
<dbReference type="EMBL" id="CP053562">
    <property type="protein sequence ID" value="QPZ90689.1"/>
    <property type="molecule type" value="Genomic_DNA"/>
</dbReference>
<dbReference type="RefSeq" id="WP_083075040.1">
    <property type="nucleotide sequence ID" value="NZ_CP053562.1"/>
</dbReference>
<feature type="chain" id="PRO_5045698092" description="Peptidylprolyl isomerase" evidence="1">
    <location>
        <begin position="22"/>
        <end position="80"/>
    </location>
</feature>
<evidence type="ECO:0000256" key="1">
    <source>
        <dbReference type="SAM" id="SignalP"/>
    </source>
</evidence>